<evidence type="ECO:0000256" key="1">
    <source>
        <dbReference type="SAM" id="Phobius"/>
    </source>
</evidence>
<protein>
    <submittedName>
        <fullName evidence="2">Uncharacterized protein</fullName>
    </submittedName>
</protein>
<name>A0A8S1TZK3_9CILI</name>
<evidence type="ECO:0000313" key="2">
    <source>
        <dbReference type="EMBL" id="CAD8156419.1"/>
    </source>
</evidence>
<comment type="caution">
    <text evidence="2">The sequence shown here is derived from an EMBL/GenBank/DDBJ whole genome shotgun (WGS) entry which is preliminary data.</text>
</comment>
<proteinExistence type="predicted"/>
<accession>A0A8S1TZK3</accession>
<keyword evidence="3" id="KW-1185">Reference proteome</keyword>
<dbReference type="AlphaFoldDB" id="A0A8S1TZK3"/>
<feature type="transmembrane region" description="Helical" evidence="1">
    <location>
        <begin position="6"/>
        <end position="22"/>
    </location>
</feature>
<sequence length="98" mass="11869">MNQLHSIFFTLIIRFVVVFFMQEDKGLIFMIIDQFNQFMNRYFLIIGISNDLQQKNNRNIKPGKYFHEKLKVVTNLLSDWCIKYQQNQTISNYYKCDA</sequence>
<dbReference type="EMBL" id="CAJJDO010000028">
    <property type="protein sequence ID" value="CAD8156419.1"/>
    <property type="molecule type" value="Genomic_DNA"/>
</dbReference>
<keyword evidence="1" id="KW-0812">Transmembrane</keyword>
<evidence type="ECO:0000313" key="3">
    <source>
        <dbReference type="Proteomes" id="UP000689195"/>
    </source>
</evidence>
<organism evidence="2 3">
    <name type="scientific">Paramecium pentaurelia</name>
    <dbReference type="NCBI Taxonomy" id="43138"/>
    <lineage>
        <taxon>Eukaryota</taxon>
        <taxon>Sar</taxon>
        <taxon>Alveolata</taxon>
        <taxon>Ciliophora</taxon>
        <taxon>Intramacronucleata</taxon>
        <taxon>Oligohymenophorea</taxon>
        <taxon>Peniculida</taxon>
        <taxon>Parameciidae</taxon>
        <taxon>Paramecium</taxon>
    </lineage>
</organism>
<reference evidence="2" key="1">
    <citation type="submission" date="2021-01" db="EMBL/GenBank/DDBJ databases">
        <authorList>
            <consortium name="Genoscope - CEA"/>
            <person name="William W."/>
        </authorList>
    </citation>
    <scope>NUCLEOTIDE SEQUENCE</scope>
</reference>
<gene>
    <name evidence="2" type="ORF">PPENT_87.1.T0280318</name>
</gene>
<keyword evidence="1" id="KW-1133">Transmembrane helix</keyword>
<dbReference type="Proteomes" id="UP000689195">
    <property type="component" value="Unassembled WGS sequence"/>
</dbReference>
<keyword evidence="1" id="KW-0472">Membrane</keyword>